<evidence type="ECO:0000256" key="1">
    <source>
        <dbReference type="ARBA" id="ARBA00023015"/>
    </source>
</evidence>
<evidence type="ECO:0000256" key="5">
    <source>
        <dbReference type="SAM" id="MobiDB-lite"/>
    </source>
</evidence>
<keyword evidence="4" id="KW-0539">Nucleus</keyword>
<dbReference type="PROSITE" id="PS00463">
    <property type="entry name" value="ZN2_CY6_FUNGAL_1"/>
    <property type="match status" value="1"/>
</dbReference>
<dbReference type="AlphaFoldDB" id="A0A9P8UZZ7"/>
<evidence type="ECO:0000256" key="2">
    <source>
        <dbReference type="ARBA" id="ARBA00023125"/>
    </source>
</evidence>
<dbReference type="CDD" id="cd00067">
    <property type="entry name" value="GAL4"/>
    <property type="match status" value="1"/>
</dbReference>
<evidence type="ECO:0000256" key="4">
    <source>
        <dbReference type="ARBA" id="ARBA00023242"/>
    </source>
</evidence>
<dbReference type="Gene3D" id="4.10.240.10">
    <property type="entry name" value="Zn(2)-C6 fungal-type DNA-binding domain"/>
    <property type="match status" value="1"/>
</dbReference>
<sequence>MKTIRDRTANSGPTALSNKRSRHTVSPTDGQGRSRTFTGCRTCRSRHLKCDEARPTCSTCLRLNLDCEGYEPRLLWVAEQQDEESSAKSSKEPSGLGSHRAASYRYPLFTESARDAMSKELVDSLGKRTCTDALQQVDALEEPSTACRMEGPFGVFWLRSLPSPERISSPDSLPAVVGPNFALERDMEEADEEIIPDNLHLVSDSSFDPNLQPMFHQSWTDDDESLDNSLFDDFMTSGLFMYSTPRSPRTPLAGGIMSPALSTRGGSRSHYAISRPHARVPSRIPSPMLPMSSTIPRDFAMPPGRTKNGMSVTLPPSAAPLLRFYKNDVLEATTSSLKARTSLWNTLIVPRALETFAELSLWNEASHTRCAIFFCLLAQAALRQVQSPDVNPTSAMEWSEVARNHQHQAQEHLKKALQFEFDGDDKADYTDLVTAMLATAIVSIHFHGSTIASAVLVDVERLIRLRSRPVRETYNARMLHHTYTHLRVLMESTRLPSHPSPQKLQDSSIADAQPDTCPGNGNALLRHFSLGKDSLGTDLDLTMEKPPDIGYSDIHLEISGSWPATLYPEIFGLPESLVTLLSQTVSLANSKPHLDTMAAGDPGMSQALSQHVKKLEQNIWSWTVESTPNLPSGPGRPDNLFCVDTKLWEHPQTRCMILAMHQALIIYFYRMIYQMSAMVIQDAVRKAVDYLEECIDAFVQDQDFASTVAWCSFITACEAIDPALQEKALACLRKTDDIGTVLTTQKPSEVAAAVWQRRRQTGDWTYSWLDHSMSLPQSA</sequence>
<keyword evidence="1" id="KW-0805">Transcription regulation</keyword>
<evidence type="ECO:0000259" key="6">
    <source>
        <dbReference type="PROSITE" id="PS50048"/>
    </source>
</evidence>
<dbReference type="InterPro" id="IPR001138">
    <property type="entry name" value="Zn2Cys6_DnaBD"/>
</dbReference>
<dbReference type="PANTHER" id="PTHR31069">
    <property type="entry name" value="OLEATE-ACTIVATED TRANSCRIPTION FACTOR 1-RELATED"/>
    <property type="match status" value="1"/>
</dbReference>
<keyword evidence="2" id="KW-0238">DNA-binding</keyword>
<dbReference type="SUPFAM" id="SSF57701">
    <property type="entry name" value="Zn2/Cys6 DNA-binding domain"/>
    <property type="match status" value="1"/>
</dbReference>
<accession>A0A9P8UZZ7</accession>
<evidence type="ECO:0000256" key="3">
    <source>
        <dbReference type="ARBA" id="ARBA00023163"/>
    </source>
</evidence>
<dbReference type="Proteomes" id="UP000770015">
    <property type="component" value="Unassembled WGS sequence"/>
</dbReference>
<keyword evidence="8" id="KW-1185">Reference proteome</keyword>
<dbReference type="EMBL" id="JAGSXJ010000046">
    <property type="protein sequence ID" value="KAH6662401.1"/>
    <property type="molecule type" value="Genomic_DNA"/>
</dbReference>
<dbReference type="Pfam" id="PF00172">
    <property type="entry name" value="Zn_clus"/>
    <property type="match status" value="1"/>
</dbReference>
<dbReference type="GO" id="GO:0008270">
    <property type="term" value="F:zinc ion binding"/>
    <property type="evidence" value="ECO:0007669"/>
    <property type="project" value="InterPro"/>
</dbReference>
<evidence type="ECO:0000313" key="8">
    <source>
        <dbReference type="Proteomes" id="UP000770015"/>
    </source>
</evidence>
<protein>
    <submittedName>
        <fullName evidence="7">Fungal-specific transcription factor domain-containing protein</fullName>
    </submittedName>
</protein>
<dbReference type="InterPro" id="IPR036864">
    <property type="entry name" value="Zn2-C6_fun-type_DNA-bd_sf"/>
</dbReference>
<feature type="domain" description="Zn(2)-C6 fungal-type" evidence="6">
    <location>
        <begin position="39"/>
        <end position="67"/>
    </location>
</feature>
<dbReference type="GO" id="GO:0003677">
    <property type="term" value="F:DNA binding"/>
    <property type="evidence" value="ECO:0007669"/>
    <property type="project" value="UniProtKB-KW"/>
</dbReference>
<name>A0A9P8UZZ7_9PEZI</name>
<gene>
    <name evidence="7" type="ORF">F5X68DRAFT_178219</name>
</gene>
<evidence type="ECO:0000313" key="7">
    <source>
        <dbReference type="EMBL" id="KAH6662401.1"/>
    </source>
</evidence>
<proteinExistence type="predicted"/>
<dbReference type="Pfam" id="PF11951">
    <property type="entry name" value="Fungal_trans_2"/>
    <property type="match status" value="1"/>
</dbReference>
<dbReference type="PROSITE" id="PS50048">
    <property type="entry name" value="ZN2_CY6_FUNGAL_2"/>
    <property type="match status" value="1"/>
</dbReference>
<keyword evidence="3" id="KW-0804">Transcription</keyword>
<reference evidence="7" key="1">
    <citation type="journal article" date="2021" name="Nat. Commun.">
        <title>Genetic determinants of endophytism in the Arabidopsis root mycobiome.</title>
        <authorList>
            <person name="Mesny F."/>
            <person name="Miyauchi S."/>
            <person name="Thiergart T."/>
            <person name="Pickel B."/>
            <person name="Atanasova L."/>
            <person name="Karlsson M."/>
            <person name="Huettel B."/>
            <person name="Barry K.W."/>
            <person name="Haridas S."/>
            <person name="Chen C."/>
            <person name="Bauer D."/>
            <person name="Andreopoulos W."/>
            <person name="Pangilinan J."/>
            <person name="LaButti K."/>
            <person name="Riley R."/>
            <person name="Lipzen A."/>
            <person name="Clum A."/>
            <person name="Drula E."/>
            <person name="Henrissat B."/>
            <person name="Kohler A."/>
            <person name="Grigoriev I.V."/>
            <person name="Martin F.M."/>
            <person name="Hacquard S."/>
        </authorList>
    </citation>
    <scope>NUCLEOTIDE SEQUENCE</scope>
    <source>
        <strain evidence="7">MPI-SDFR-AT-0117</strain>
    </source>
</reference>
<dbReference type="InterPro" id="IPR050675">
    <property type="entry name" value="OAF3"/>
</dbReference>
<feature type="region of interest" description="Disordered" evidence="5">
    <location>
        <begin position="1"/>
        <end position="36"/>
    </location>
</feature>
<dbReference type="PANTHER" id="PTHR31069:SF32">
    <property type="entry name" value="ARGININE METABOLISM REGULATION PROTEIN II"/>
    <property type="match status" value="1"/>
</dbReference>
<dbReference type="InterPro" id="IPR021858">
    <property type="entry name" value="Fun_TF"/>
</dbReference>
<dbReference type="OrthoDB" id="3477330at2759"/>
<organism evidence="7 8">
    <name type="scientific">Plectosphaerella plurivora</name>
    <dbReference type="NCBI Taxonomy" id="936078"/>
    <lineage>
        <taxon>Eukaryota</taxon>
        <taxon>Fungi</taxon>
        <taxon>Dikarya</taxon>
        <taxon>Ascomycota</taxon>
        <taxon>Pezizomycotina</taxon>
        <taxon>Sordariomycetes</taxon>
        <taxon>Hypocreomycetidae</taxon>
        <taxon>Glomerellales</taxon>
        <taxon>Plectosphaerellaceae</taxon>
        <taxon>Plectosphaerella</taxon>
    </lineage>
</organism>
<dbReference type="GO" id="GO:0000981">
    <property type="term" value="F:DNA-binding transcription factor activity, RNA polymerase II-specific"/>
    <property type="evidence" value="ECO:0007669"/>
    <property type="project" value="InterPro"/>
</dbReference>
<feature type="compositionally biased region" description="Polar residues" evidence="5">
    <location>
        <begin position="9"/>
        <end position="36"/>
    </location>
</feature>
<dbReference type="SMART" id="SM00066">
    <property type="entry name" value="GAL4"/>
    <property type="match status" value="1"/>
</dbReference>
<comment type="caution">
    <text evidence="7">The sequence shown here is derived from an EMBL/GenBank/DDBJ whole genome shotgun (WGS) entry which is preliminary data.</text>
</comment>